<name>A0A4V1LF30_CLOTA</name>
<feature type="transmembrane region" description="Helical" evidence="9">
    <location>
        <begin position="183"/>
        <end position="201"/>
    </location>
</feature>
<protein>
    <submittedName>
        <fullName evidence="11">Alanine:cation symporter family protein</fullName>
    </submittedName>
    <submittedName>
        <fullName evidence="10">Sodium:alanine symporter</fullName>
    </submittedName>
</protein>
<dbReference type="EMBL" id="QMAP01000001">
    <property type="protein sequence ID" value="RXI50776.1"/>
    <property type="molecule type" value="Genomic_DNA"/>
</dbReference>
<dbReference type="PRINTS" id="PR00175">
    <property type="entry name" value="NAALASMPORT"/>
</dbReference>
<dbReference type="InterPro" id="IPR001463">
    <property type="entry name" value="Na/Ala_symport"/>
</dbReference>
<evidence type="ECO:0000256" key="5">
    <source>
        <dbReference type="ARBA" id="ARBA00022692"/>
    </source>
</evidence>
<feature type="transmembrane region" description="Helical" evidence="9">
    <location>
        <begin position="350"/>
        <end position="370"/>
    </location>
</feature>
<dbReference type="PANTHER" id="PTHR30330:SF1">
    <property type="entry name" value="AMINO-ACID CARRIER PROTEIN ALST"/>
    <property type="match status" value="1"/>
</dbReference>
<feature type="transmembrane region" description="Helical" evidence="9">
    <location>
        <begin position="240"/>
        <end position="261"/>
    </location>
</feature>
<keyword evidence="4 9" id="KW-1003">Cell membrane</keyword>
<evidence type="ECO:0000313" key="12">
    <source>
        <dbReference type="Proteomes" id="UP000290921"/>
    </source>
</evidence>
<keyword evidence="6 9" id="KW-0769">Symport</keyword>
<gene>
    <name evidence="11" type="ORF">DP130_02080</name>
    <name evidence="10" type="ORF">K234311028_10250</name>
</gene>
<evidence type="ECO:0000256" key="2">
    <source>
        <dbReference type="ARBA" id="ARBA00009261"/>
    </source>
</evidence>
<reference evidence="11 12" key="1">
    <citation type="submission" date="2018-06" db="EMBL/GenBank/DDBJ databases">
        <title>Genome conservation of Clostridium tetani.</title>
        <authorList>
            <person name="Bruggemann H."/>
            <person name="Popoff M.R."/>
        </authorList>
    </citation>
    <scope>NUCLEOTIDE SEQUENCE [LARGE SCALE GENOMIC DNA]</scope>
    <source>
        <strain evidence="11 12">2017.061</strain>
    </source>
</reference>
<evidence type="ECO:0000256" key="7">
    <source>
        <dbReference type="ARBA" id="ARBA00022989"/>
    </source>
</evidence>
<feature type="transmembrane region" description="Helical" evidence="9">
    <location>
        <begin position="390"/>
        <end position="408"/>
    </location>
</feature>
<keyword evidence="3 9" id="KW-0813">Transport</keyword>
<evidence type="ECO:0000256" key="9">
    <source>
        <dbReference type="RuleBase" id="RU363064"/>
    </source>
</evidence>
<reference evidence="10 13" key="2">
    <citation type="submission" date="2022-09" db="EMBL/GenBank/DDBJ databases">
        <title>complete genome sequences of Clostridium tetani str. KHSU-234311-028 isolated from soil.</title>
        <authorList>
            <person name="Sekizuka T."/>
            <person name="Shitada C."/>
            <person name="Takahashi M."/>
            <person name="Kuroda M."/>
        </authorList>
    </citation>
    <scope>NUCLEOTIDE SEQUENCE [LARGE SCALE GENOMIC DNA]</scope>
    <source>
        <strain evidence="10 13">KHSU-234311-028</strain>
    </source>
</reference>
<evidence type="ECO:0000256" key="1">
    <source>
        <dbReference type="ARBA" id="ARBA00004651"/>
    </source>
</evidence>
<keyword evidence="8 9" id="KW-0472">Membrane</keyword>
<comment type="subcellular location">
    <subcellularLocation>
        <location evidence="1 9">Cell membrane</location>
        <topology evidence="1 9">Multi-pass membrane protein</topology>
    </subcellularLocation>
</comment>
<dbReference type="Pfam" id="PF01235">
    <property type="entry name" value="Na_Ala_symp"/>
    <property type="match status" value="1"/>
</dbReference>
<dbReference type="EMBL" id="AP026818">
    <property type="protein sequence ID" value="BDR80779.1"/>
    <property type="molecule type" value="Genomic_DNA"/>
</dbReference>
<dbReference type="Proteomes" id="UP000290921">
    <property type="component" value="Unassembled WGS sequence"/>
</dbReference>
<dbReference type="PANTHER" id="PTHR30330">
    <property type="entry name" value="AGSS FAMILY TRANSPORTER, SODIUM-ALANINE"/>
    <property type="match status" value="1"/>
</dbReference>
<keyword evidence="7 9" id="KW-1133">Transmembrane helix</keyword>
<dbReference type="GO" id="GO:0005283">
    <property type="term" value="F:amino acid:sodium symporter activity"/>
    <property type="evidence" value="ECO:0007669"/>
    <property type="project" value="InterPro"/>
</dbReference>
<accession>A0A4V1LF30</accession>
<feature type="transmembrane region" description="Helical" evidence="9">
    <location>
        <begin position="15"/>
        <end position="33"/>
    </location>
</feature>
<dbReference type="NCBIfam" id="TIGR00835">
    <property type="entry name" value="agcS"/>
    <property type="match status" value="1"/>
</dbReference>
<evidence type="ECO:0000313" key="13">
    <source>
        <dbReference type="Proteomes" id="UP001321763"/>
    </source>
</evidence>
<proteinExistence type="inferred from homology"/>
<sequence length="488" mass="52456">MQTLETIISHLSDWLYSYILIVLLIGLGIYFTFKIKFGQFKLIGHMIKLMSESTDSLGEKKGISPFKAFCISAASRIGTGNIAGVAVAIAAGGPGSVFWMWIIALIGGATSFIESTLGQIYKVRDGDTFRGGPAYYIEQALGKRKLGVFFSILTAVTFGFIFNSVQANTIASSFSKAFGIKPVYIGILLSIVTGYVIFGGVKRIANVSATIVPIMATIYIFVALFIMIKNITLVPHMFGMIFSNAFGVKAAFGGTLGTAVMNGVKRGLFSNEAGMGSVPNAAATADTSHPAKQGLIQSLGVYVDTILVCSTTAFIILLSGILNTPDAAGLEGVQLTQAALSLQVGNWGNTFLAVCILLFSYSSIIGNYYYGESNIEFIESSPGFLTAYRVLVLVMVFLGSIASFGLIWDAADVFMGTMAVINLIVIWKLGPIAFATFDDYMKQLKAGDNPVFNAKNIKGLGKVQCWNDTFKGVEKFEFLNTKNETEKL</sequence>
<feature type="transmembrane region" description="Helical" evidence="9">
    <location>
        <begin position="146"/>
        <end position="163"/>
    </location>
</feature>
<dbReference type="Gene3D" id="1.20.1740.10">
    <property type="entry name" value="Amino acid/polyamine transporter I"/>
    <property type="match status" value="1"/>
</dbReference>
<evidence type="ECO:0000256" key="8">
    <source>
        <dbReference type="ARBA" id="ARBA00023136"/>
    </source>
</evidence>
<evidence type="ECO:0000313" key="10">
    <source>
        <dbReference type="EMBL" id="BDR80779.1"/>
    </source>
</evidence>
<evidence type="ECO:0000313" key="11">
    <source>
        <dbReference type="EMBL" id="RXI50776.1"/>
    </source>
</evidence>
<evidence type="ECO:0000256" key="6">
    <source>
        <dbReference type="ARBA" id="ARBA00022847"/>
    </source>
</evidence>
<evidence type="ECO:0000256" key="3">
    <source>
        <dbReference type="ARBA" id="ARBA00022448"/>
    </source>
</evidence>
<comment type="similarity">
    <text evidence="2 9">Belongs to the alanine or glycine:cation symporter (AGCS) (TC 2.A.25) family.</text>
</comment>
<dbReference type="Proteomes" id="UP001321763">
    <property type="component" value="Chromosome"/>
</dbReference>
<dbReference type="FunFam" id="1.20.1740.10:FF:000004">
    <property type="entry name" value="Sodium:alanine symporter family protein"/>
    <property type="match status" value="1"/>
</dbReference>
<keyword evidence="5 9" id="KW-0812">Transmembrane</keyword>
<dbReference type="GO" id="GO:0005886">
    <property type="term" value="C:plasma membrane"/>
    <property type="evidence" value="ECO:0007669"/>
    <property type="project" value="UniProtKB-SubCell"/>
</dbReference>
<feature type="transmembrane region" description="Helical" evidence="9">
    <location>
        <begin position="414"/>
        <end position="437"/>
    </location>
</feature>
<dbReference type="AlphaFoldDB" id="A0A4V1LF30"/>
<feature type="transmembrane region" description="Helical" evidence="9">
    <location>
        <begin position="208"/>
        <end position="228"/>
    </location>
</feature>
<organism evidence="11 12">
    <name type="scientific">Clostridium tetani</name>
    <dbReference type="NCBI Taxonomy" id="1513"/>
    <lineage>
        <taxon>Bacteria</taxon>
        <taxon>Bacillati</taxon>
        <taxon>Bacillota</taxon>
        <taxon>Clostridia</taxon>
        <taxon>Eubacteriales</taxon>
        <taxon>Clostridiaceae</taxon>
        <taxon>Clostridium</taxon>
    </lineage>
</organism>
<evidence type="ECO:0000256" key="4">
    <source>
        <dbReference type="ARBA" id="ARBA00022475"/>
    </source>
</evidence>
<feature type="transmembrane region" description="Helical" evidence="9">
    <location>
        <begin position="98"/>
        <end position="121"/>
    </location>
</feature>
<dbReference type="RefSeq" id="WP_035141510.1">
    <property type="nucleotide sequence ID" value="NZ_AP026806.1"/>
</dbReference>
<feature type="transmembrane region" description="Helical" evidence="9">
    <location>
        <begin position="299"/>
        <end position="322"/>
    </location>
</feature>
<feature type="transmembrane region" description="Helical" evidence="9">
    <location>
        <begin position="68"/>
        <end position="92"/>
    </location>
</feature>